<comment type="caution">
    <text evidence="2">The sequence shown here is derived from an EMBL/GenBank/DDBJ whole genome shotgun (WGS) entry which is preliminary data.</text>
</comment>
<gene>
    <name evidence="2" type="ORF">CLV67_119105</name>
</gene>
<accession>A0A2T0K154</accession>
<feature type="transmembrane region" description="Helical" evidence="1">
    <location>
        <begin position="43"/>
        <end position="62"/>
    </location>
</feature>
<evidence type="ECO:0000313" key="3">
    <source>
        <dbReference type="Proteomes" id="UP000239415"/>
    </source>
</evidence>
<evidence type="ECO:0000256" key="1">
    <source>
        <dbReference type="SAM" id="Phobius"/>
    </source>
</evidence>
<feature type="transmembrane region" description="Helical" evidence="1">
    <location>
        <begin position="151"/>
        <end position="171"/>
    </location>
</feature>
<feature type="transmembrane region" description="Helical" evidence="1">
    <location>
        <begin position="68"/>
        <end position="89"/>
    </location>
</feature>
<dbReference type="RefSeq" id="WP_106326854.1">
    <property type="nucleotide sequence ID" value="NZ_BOMO01000126.1"/>
</dbReference>
<dbReference type="OrthoDB" id="5190411at2"/>
<reference evidence="2 3" key="1">
    <citation type="submission" date="2018-03" db="EMBL/GenBank/DDBJ databases">
        <title>Genomic Encyclopedia of Archaeal and Bacterial Type Strains, Phase II (KMG-II): from individual species to whole genera.</title>
        <authorList>
            <person name="Goeker M."/>
        </authorList>
    </citation>
    <scope>NUCLEOTIDE SEQUENCE [LARGE SCALE GENOMIC DNA]</scope>
    <source>
        <strain evidence="2 3">DSM 43146</strain>
    </source>
</reference>
<dbReference type="Proteomes" id="UP000239415">
    <property type="component" value="Unassembled WGS sequence"/>
</dbReference>
<feature type="transmembrane region" description="Helical" evidence="1">
    <location>
        <begin position="110"/>
        <end position="131"/>
    </location>
</feature>
<proteinExistence type="predicted"/>
<dbReference type="AlphaFoldDB" id="A0A2T0K154"/>
<dbReference type="EMBL" id="PVMZ01000019">
    <property type="protein sequence ID" value="PRX16524.1"/>
    <property type="molecule type" value="Genomic_DNA"/>
</dbReference>
<keyword evidence="1" id="KW-1133">Transmembrane helix</keyword>
<keyword evidence="1" id="KW-0472">Membrane</keyword>
<name>A0A2T0K154_9ACTN</name>
<keyword evidence="1" id="KW-0812">Transmembrane</keyword>
<protein>
    <submittedName>
        <fullName evidence="2">Uncharacterized protein</fullName>
    </submittedName>
</protein>
<evidence type="ECO:0000313" key="2">
    <source>
        <dbReference type="EMBL" id="PRX16524.1"/>
    </source>
</evidence>
<sequence>MSIDADKRSAQLNRLLAEKDARIRQHRDRPLPGWLASRRNRRIVALTPVLPLIAGFYAGTLPDGVARSALMAAVAVLSVAGILLLRTATRLLDSAPDRLLDEREISERNLAYRLAHGLVVVLISLLALMAIADGLVRKAGSGSLVDGDGWISITITAVLVGAMIPAAVLAWRHTEPLGGTED</sequence>
<keyword evidence="3" id="KW-1185">Reference proteome</keyword>
<organism evidence="2 3">
    <name type="scientific">Actinoplanes italicus</name>
    <dbReference type="NCBI Taxonomy" id="113567"/>
    <lineage>
        <taxon>Bacteria</taxon>
        <taxon>Bacillati</taxon>
        <taxon>Actinomycetota</taxon>
        <taxon>Actinomycetes</taxon>
        <taxon>Micromonosporales</taxon>
        <taxon>Micromonosporaceae</taxon>
        <taxon>Actinoplanes</taxon>
    </lineage>
</organism>